<feature type="non-terminal residue" evidence="2">
    <location>
        <position position="163"/>
    </location>
</feature>
<dbReference type="Pfam" id="PF14322">
    <property type="entry name" value="SusD-like_3"/>
    <property type="match status" value="1"/>
</dbReference>
<dbReference type="SUPFAM" id="SSF48452">
    <property type="entry name" value="TPR-like"/>
    <property type="match status" value="1"/>
</dbReference>
<comment type="caution">
    <text evidence="2">The sequence shown here is derived from an EMBL/GenBank/DDBJ whole genome shotgun (WGS) entry which is preliminary data.</text>
</comment>
<dbReference type="EMBL" id="AJWY01008910">
    <property type="protein sequence ID" value="EKC59895.1"/>
    <property type="molecule type" value="Genomic_DNA"/>
</dbReference>
<dbReference type="AlphaFoldDB" id="K1T1D5"/>
<protein>
    <submittedName>
        <fullName evidence="2">RagB/SusD domain protein</fullName>
    </submittedName>
</protein>
<feature type="domain" description="SusD-like N-terminal" evidence="1">
    <location>
        <begin position="56"/>
        <end position="159"/>
    </location>
</feature>
<evidence type="ECO:0000313" key="2">
    <source>
        <dbReference type="EMBL" id="EKC59895.1"/>
    </source>
</evidence>
<sequence>MTPDEVLTLDDVFNNRIYTRNFLTHIYSWTPTEANMADSGGAWRNPYTGGCDEMEIAFGGAYSHQINNGGWNPSNIKDTQVWPESYMAIRKVNQFLENVDRCPTSDTEKNHWKGEAYFLRAWFHFLAFRAYGPIPLLDHSLDPSEDMLSIRRSPADQCAKFIA</sequence>
<dbReference type="Gene3D" id="1.25.40.390">
    <property type="match status" value="1"/>
</dbReference>
<evidence type="ECO:0000259" key="1">
    <source>
        <dbReference type="Pfam" id="PF14322"/>
    </source>
</evidence>
<gene>
    <name evidence="2" type="ORF">LEA_13149</name>
</gene>
<organism evidence="2">
    <name type="scientific">human gut metagenome</name>
    <dbReference type="NCBI Taxonomy" id="408170"/>
    <lineage>
        <taxon>unclassified sequences</taxon>
        <taxon>metagenomes</taxon>
        <taxon>organismal metagenomes</taxon>
    </lineage>
</organism>
<reference evidence="2" key="1">
    <citation type="journal article" date="2013" name="Environ. Microbiol.">
        <title>Microbiota from the distal guts of lean and obese adolescents exhibit partial functional redundancy besides clear differences in community structure.</title>
        <authorList>
            <person name="Ferrer M."/>
            <person name="Ruiz A."/>
            <person name="Lanza F."/>
            <person name="Haange S.B."/>
            <person name="Oberbach A."/>
            <person name="Till H."/>
            <person name="Bargiela R."/>
            <person name="Campoy C."/>
            <person name="Segura M.T."/>
            <person name="Richter M."/>
            <person name="von Bergen M."/>
            <person name="Seifert J."/>
            <person name="Suarez A."/>
        </authorList>
    </citation>
    <scope>NUCLEOTIDE SEQUENCE</scope>
</reference>
<proteinExistence type="predicted"/>
<dbReference type="InterPro" id="IPR011990">
    <property type="entry name" value="TPR-like_helical_dom_sf"/>
</dbReference>
<accession>K1T1D5</accession>
<dbReference type="InterPro" id="IPR033985">
    <property type="entry name" value="SusD-like_N"/>
</dbReference>
<name>K1T1D5_9ZZZZ</name>